<gene>
    <name evidence="2" type="ORF">EZ428_19045</name>
</gene>
<dbReference type="EMBL" id="SJSK01000005">
    <property type="protein sequence ID" value="TCC88806.1"/>
    <property type="molecule type" value="Genomic_DNA"/>
</dbReference>
<comment type="caution">
    <text evidence="2">The sequence shown here is derived from an EMBL/GenBank/DDBJ whole genome shotgun (WGS) entry which is preliminary data.</text>
</comment>
<reference evidence="2 3" key="1">
    <citation type="submission" date="2019-02" db="EMBL/GenBank/DDBJ databases">
        <title>Pedobacter sp. RP-1-13 sp. nov., isolated from Arctic soil.</title>
        <authorList>
            <person name="Dahal R.H."/>
        </authorList>
    </citation>
    <scope>NUCLEOTIDE SEQUENCE [LARGE SCALE GENOMIC DNA]</scope>
    <source>
        <strain evidence="2 3">RP-1-13</strain>
    </source>
</reference>
<dbReference type="SUPFAM" id="SSF48208">
    <property type="entry name" value="Six-hairpin glycosidases"/>
    <property type="match status" value="1"/>
</dbReference>
<proteinExistence type="predicted"/>
<dbReference type="AlphaFoldDB" id="A0A4V2MI33"/>
<protein>
    <submittedName>
        <fullName evidence="2">Glycoside hydrolase family 88 protein</fullName>
    </submittedName>
</protein>
<dbReference type="InterPro" id="IPR052043">
    <property type="entry name" value="PolySaccharide_Degr_Enz"/>
</dbReference>
<sequence>MHAQHIKKEDVVKTMRQVADWQVNDWDVNQAQTPKWDWTNATGYIGILEMGDLLQDNKYHSYLYNIGEELKWDTGPNRFYADDYCIAQTFIGLYLKKKEKRMINKFIALADSIVKMPHTESLEWKNEINHREWAWCDALFMGPPTLAKLSIATGNKKYLAVADKLWWKTYDYLYDKEEHLYFRDGSNFTKRERNGKEVFWSRGNGWVMAGLSRVITDMPLNYPSRHRYVSLYKEMAEKIVSLQQADGSWHTSLLDPASYPLKETSGTAFYTYALLWGLNNGILDKSKYWPVVMKSWGVLVSAIHPNGMLGYVQPIGWQPEPATPKSTAVFGVGAFLLAGAELYKYIDKNNVN</sequence>
<organism evidence="2 3">
    <name type="scientific">Pedobacter frigiditerrae</name>
    <dbReference type="NCBI Taxonomy" id="2530452"/>
    <lineage>
        <taxon>Bacteria</taxon>
        <taxon>Pseudomonadati</taxon>
        <taxon>Bacteroidota</taxon>
        <taxon>Sphingobacteriia</taxon>
        <taxon>Sphingobacteriales</taxon>
        <taxon>Sphingobacteriaceae</taxon>
        <taxon>Pedobacter</taxon>
    </lineage>
</organism>
<dbReference type="GO" id="GO:0005975">
    <property type="term" value="P:carbohydrate metabolic process"/>
    <property type="evidence" value="ECO:0007669"/>
    <property type="project" value="InterPro"/>
</dbReference>
<dbReference type="OrthoDB" id="258246at2"/>
<dbReference type="GO" id="GO:0016787">
    <property type="term" value="F:hydrolase activity"/>
    <property type="evidence" value="ECO:0007669"/>
    <property type="project" value="UniProtKB-KW"/>
</dbReference>
<evidence type="ECO:0000256" key="1">
    <source>
        <dbReference type="ARBA" id="ARBA00022801"/>
    </source>
</evidence>
<dbReference type="InterPro" id="IPR010905">
    <property type="entry name" value="Glyco_hydro_88"/>
</dbReference>
<dbReference type="PANTHER" id="PTHR33886:SF8">
    <property type="entry name" value="UNSATURATED RHAMNOGALACTURONAN HYDROLASE (EUROFUNG)"/>
    <property type="match status" value="1"/>
</dbReference>
<dbReference type="PANTHER" id="PTHR33886">
    <property type="entry name" value="UNSATURATED RHAMNOGALACTURONAN HYDROLASE (EUROFUNG)"/>
    <property type="match status" value="1"/>
</dbReference>
<name>A0A4V2MI33_9SPHI</name>
<evidence type="ECO:0000313" key="3">
    <source>
        <dbReference type="Proteomes" id="UP000292884"/>
    </source>
</evidence>
<dbReference type="Proteomes" id="UP000292884">
    <property type="component" value="Unassembled WGS sequence"/>
</dbReference>
<dbReference type="Pfam" id="PF07470">
    <property type="entry name" value="Glyco_hydro_88"/>
    <property type="match status" value="1"/>
</dbReference>
<dbReference type="Gene3D" id="1.50.10.10">
    <property type="match status" value="1"/>
</dbReference>
<evidence type="ECO:0000313" key="2">
    <source>
        <dbReference type="EMBL" id="TCC88806.1"/>
    </source>
</evidence>
<dbReference type="InterPro" id="IPR012341">
    <property type="entry name" value="6hp_glycosidase-like_sf"/>
</dbReference>
<accession>A0A4V2MI33</accession>
<keyword evidence="1 2" id="KW-0378">Hydrolase</keyword>
<keyword evidence="3" id="KW-1185">Reference proteome</keyword>
<dbReference type="InterPro" id="IPR008928">
    <property type="entry name" value="6-hairpin_glycosidase_sf"/>
</dbReference>